<dbReference type="InterPro" id="IPR044824">
    <property type="entry name" value="MAIN-like"/>
</dbReference>
<dbReference type="Proteomes" id="UP001652660">
    <property type="component" value="Chromosome 2e"/>
</dbReference>
<gene>
    <name evidence="3" type="primary">LOC113728921</name>
</gene>
<name>A0A6P6W4J6_COFAR</name>
<evidence type="ECO:0000313" key="3">
    <source>
        <dbReference type="RefSeq" id="XP_027109072.1"/>
    </source>
</evidence>
<dbReference type="PANTHER" id="PTHR46033:SF8">
    <property type="entry name" value="PROTEIN MAINTENANCE OF MERISTEMS-LIKE"/>
    <property type="match status" value="1"/>
</dbReference>
<dbReference type="Pfam" id="PF10536">
    <property type="entry name" value="PMD"/>
    <property type="match status" value="1"/>
</dbReference>
<feature type="domain" description="Aminotransferase-like plant mobile" evidence="1">
    <location>
        <begin position="67"/>
        <end position="287"/>
    </location>
</feature>
<dbReference type="InterPro" id="IPR019557">
    <property type="entry name" value="AminoTfrase-like_pln_mobile"/>
</dbReference>
<evidence type="ECO:0000259" key="1">
    <source>
        <dbReference type="Pfam" id="PF10536"/>
    </source>
</evidence>
<dbReference type="PANTHER" id="PTHR46033">
    <property type="entry name" value="PROTEIN MAIN-LIKE 2"/>
    <property type="match status" value="1"/>
</dbReference>
<keyword evidence="2" id="KW-1185">Reference proteome</keyword>
<dbReference type="RefSeq" id="XP_027109072.1">
    <property type="nucleotide sequence ID" value="XM_027253271.1"/>
</dbReference>
<dbReference type="GO" id="GO:0010073">
    <property type="term" value="P:meristem maintenance"/>
    <property type="evidence" value="ECO:0007669"/>
    <property type="project" value="InterPro"/>
</dbReference>
<accession>A0A6P6W4J6</accession>
<sequence>MDHWNAVEPPTQGPINSSVLYLQPHHRSAIVFDGESCDLDVRRCDKESFKPFMHIDPRVSDYTDMIGFGGVRRVGYVHVDHGLITALVEYWKQETHIFHLSIMGEATITLQDVDVLWGLHIDGLSVTVNHIRRNPLQHQQMIYDVLSVWLENRHFRDGRLKMSFIKARLWIALEPSTSDVVVRQYARMYILILLGGLLFADTTSNVVSTNWFDYVQDLEAMNEYSWKSVVLAYLYSRMYIASRAETKSTGGPYLLLQFWAWERISLIRPDIHPRYEIGDYPRGGRWADDRLDYEPPGRLAVYY</sequence>
<dbReference type="GeneID" id="113728921"/>
<proteinExistence type="predicted"/>
<dbReference type="AlphaFoldDB" id="A0A6P6W4J6"/>
<reference evidence="3" key="2">
    <citation type="submission" date="2025-08" db="UniProtKB">
        <authorList>
            <consortium name="RefSeq"/>
        </authorList>
    </citation>
    <scope>IDENTIFICATION</scope>
    <source>
        <tissue evidence="3">Leaves</tissue>
    </source>
</reference>
<protein>
    <submittedName>
        <fullName evidence="3">Serine/threonine-protein phosphatase 7 long form homolog</fullName>
    </submittedName>
</protein>
<organism evidence="2 3">
    <name type="scientific">Coffea arabica</name>
    <name type="common">Arabian coffee</name>
    <dbReference type="NCBI Taxonomy" id="13443"/>
    <lineage>
        <taxon>Eukaryota</taxon>
        <taxon>Viridiplantae</taxon>
        <taxon>Streptophyta</taxon>
        <taxon>Embryophyta</taxon>
        <taxon>Tracheophyta</taxon>
        <taxon>Spermatophyta</taxon>
        <taxon>Magnoliopsida</taxon>
        <taxon>eudicotyledons</taxon>
        <taxon>Gunneridae</taxon>
        <taxon>Pentapetalae</taxon>
        <taxon>asterids</taxon>
        <taxon>lamiids</taxon>
        <taxon>Gentianales</taxon>
        <taxon>Rubiaceae</taxon>
        <taxon>Ixoroideae</taxon>
        <taxon>Gardenieae complex</taxon>
        <taxon>Bertiereae - Coffeeae clade</taxon>
        <taxon>Coffeeae</taxon>
        <taxon>Coffea</taxon>
    </lineage>
</organism>
<evidence type="ECO:0000313" key="2">
    <source>
        <dbReference type="Proteomes" id="UP001652660"/>
    </source>
</evidence>
<reference evidence="2" key="1">
    <citation type="journal article" date="2025" name="Foods">
        <title>Unveiling the Microbial Signatures of Arabica Coffee Cherries: Insights into Ripeness Specific Diversity, Functional Traits, and Implications for Quality and Safety.</title>
        <authorList>
            <consortium name="RefSeq"/>
            <person name="Tenea G.N."/>
            <person name="Cifuentes V."/>
            <person name="Reyes P."/>
            <person name="Cevallos-Vallejos M."/>
        </authorList>
    </citation>
    <scope>NUCLEOTIDE SEQUENCE [LARGE SCALE GENOMIC DNA]</scope>
</reference>
<dbReference type="OrthoDB" id="1425088at2759"/>